<dbReference type="AlphaFoldDB" id="E6JZK0"/>
<dbReference type="GO" id="GO:0005886">
    <property type="term" value="C:plasma membrane"/>
    <property type="evidence" value="ECO:0007669"/>
    <property type="project" value="TreeGrafter"/>
</dbReference>
<evidence type="ECO:0000259" key="2">
    <source>
        <dbReference type="Pfam" id="PF03733"/>
    </source>
</evidence>
<dbReference type="Proteomes" id="UP000004946">
    <property type="component" value="Chromosome"/>
</dbReference>
<dbReference type="PANTHER" id="PTHR42903">
    <property type="entry name" value="INNER MEMBRANE PROTEIN YCCF"/>
    <property type="match status" value="1"/>
</dbReference>
<keyword evidence="1" id="KW-1133">Transmembrane helix</keyword>
<evidence type="ECO:0000313" key="4">
    <source>
        <dbReference type="Proteomes" id="UP000004946"/>
    </source>
</evidence>
<feature type="domain" description="Inner membrane component" evidence="2">
    <location>
        <begin position="32"/>
        <end position="82"/>
    </location>
</feature>
<dbReference type="HOGENOM" id="CLU_120384_1_0_11"/>
<dbReference type="InterPro" id="IPR005185">
    <property type="entry name" value="YccF"/>
</dbReference>
<keyword evidence="1" id="KW-0472">Membrane</keyword>
<evidence type="ECO:0000313" key="3">
    <source>
        <dbReference type="EMBL" id="EFT84046.1"/>
    </source>
</evidence>
<feature type="transmembrane region" description="Helical" evidence="1">
    <location>
        <begin position="35"/>
        <end position="65"/>
    </location>
</feature>
<sequence>MQTQESVHSADSLTFRHRSMSLRQTEDIMRFLGNLIWLLLGGLITALVWSLLGIAFCITIIGVPLGVQCFKFAGLTLAPFGKSVRLSQNTIFFNILWLIFFGWELASAYVVFALLNYITIIGIPFGRQSMKLAALAAWPFGAVVTND</sequence>
<dbReference type="EMBL" id="AEON01000001">
    <property type="protein sequence ID" value="EFT84046.1"/>
    <property type="molecule type" value="Genomic_DNA"/>
</dbReference>
<evidence type="ECO:0000256" key="1">
    <source>
        <dbReference type="SAM" id="Phobius"/>
    </source>
</evidence>
<organism evidence="3 4">
    <name type="scientific">Parascardovia denticolens DSM 10105 = JCM 12538</name>
    <dbReference type="NCBI Taxonomy" id="864564"/>
    <lineage>
        <taxon>Bacteria</taxon>
        <taxon>Bacillati</taxon>
        <taxon>Actinomycetota</taxon>
        <taxon>Actinomycetes</taxon>
        <taxon>Bifidobacteriales</taxon>
        <taxon>Bifidobacteriaceae</taxon>
        <taxon>Parascardovia</taxon>
    </lineage>
</organism>
<proteinExistence type="predicted"/>
<accession>E6JZK0</accession>
<dbReference type="Pfam" id="PF03733">
    <property type="entry name" value="YccF"/>
    <property type="match status" value="2"/>
</dbReference>
<feature type="domain" description="Inner membrane component" evidence="2">
    <location>
        <begin position="92"/>
        <end position="141"/>
    </location>
</feature>
<keyword evidence="1" id="KW-0812">Transmembrane</keyword>
<comment type="caution">
    <text evidence="3">The sequence shown here is derived from an EMBL/GenBank/DDBJ whole genome shotgun (WGS) entry which is preliminary data.</text>
</comment>
<protein>
    <recommendedName>
        <fullName evidence="2">Inner membrane component domain-containing protein</fullName>
    </recommendedName>
</protein>
<dbReference type="InterPro" id="IPR052937">
    <property type="entry name" value="Inner_membrane_protein"/>
</dbReference>
<dbReference type="eggNOG" id="COG3304">
    <property type="taxonomic scope" value="Bacteria"/>
</dbReference>
<dbReference type="NCBIfam" id="NF008740">
    <property type="entry name" value="PRK11770.1-2"/>
    <property type="match status" value="1"/>
</dbReference>
<name>E6JZK0_PARDN</name>
<keyword evidence="4" id="KW-1185">Reference proteome</keyword>
<reference evidence="3 4" key="1">
    <citation type="submission" date="2010-12" db="EMBL/GenBank/DDBJ databases">
        <authorList>
            <person name="Muzny D."/>
            <person name="Qin X."/>
            <person name="Buhay C."/>
            <person name="Dugan-Rocha S."/>
            <person name="Ding Y."/>
            <person name="Chen G."/>
            <person name="Hawes A."/>
            <person name="Holder M."/>
            <person name="Jhangiani S."/>
            <person name="Johnson A."/>
            <person name="Khan Z."/>
            <person name="Li Z."/>
            <person name="Liu W."/>
            <person name="Liu X."/>
            <person name="Perez L."/>
            <person name="Shen H."/>
            <person name="Wang Q."/>
            <person name="Watt J."/>
            <person name="Xi L."/>
            <person name="Xin Y."/>
            <person name="Zhou J."/>
            <person name="Deng J."/>
            <person name="Jiang H."/>
            <person name="Liu Y."/>
            <person name="Qu J."/>
            <person name="Song X.-Z."/>
            <person name="Zhang L."/>
            <person name="Villasana D."/>
            <person name="Johnson A."/>
            <person name="Liu J."/>
            <person name="Liyanage D."/>
            <person name="Lorensuhewa L."/>
            <person name="Robinson T."/>
            <person name="Song A."/>
            <person name="Song B.-B."/>
            <person name="Dinh H."/>
            <person name="Thornton R."/>
            <person name="Coyle M."/>
            <person name="Francisco L."/>
            <person name="Jackson L."/>
            <person name="Javaid M."/>
            <person name="Korchina V."/>
            <person name="Kovar C."/>
            <person name="Mata R."/>
            <person name="Mathew T."/>
            <person name="Ngo R."/>
            <person name="Nguyen L."/>
            <person name="Nguyen N."/>
            <person name="Okwuonu G."/>
            <person name="Ongeri F."/>
            <person name="Pham C."/>
            <person name="Simmons D."/>
            <person name="Wilczek-Boney K."/>
            <person name="Hale W."/>
            <person name="Jakkamsetti A."/>
            <person name="Pham P."/>
            <person name="Ruth R."/>
            <person name="San Lucas F."/>
            <person name="Warren J."/>
            <person name="Zhang J."/>
            <person name="Zhao Z."/>
            <person name="Zhou C."/>
            <person name="Zhu D."/>
            <person name="Lee S."/>
            <person name="Bess C."/>
            <person name="Blankenburg K."/>
            <person name="Forbes L."/>
            <person name="Fu Q."/>
            <person name="Gubbala S."/>
            <person name="Hirani K."/>
            <person name="Jayaseelan J.C."/>
            <person name="Lara F."/>
            <person name="Munidasa M."/>
            <person name="Palculict T."/>
            <person name="Patil S."/>
            <person name="Pu L.-L."/>
            <person name="Saada N."/>
            <person name="Tang L."/>
            <person name="Weissenberger G."/>
            <person name="Zhu Y."/>
            <person name="Hemphill L."/>
            <person name="Shang Y."/>
            <person name="Youmans B."/>
            <person name="Ayvaz T."/>
            <person name="Ross M."/>
            <person name="Santibanez J."/>
            <person name="Aqrawi P."/>
            <person name="Gross S."/>
            <person name="Joshi V."/>
            <person name="Fowler G."/>
            <person name="Nazareth L."/>
            <person name="Reid J."/>
            <person name="Worley K."/>
            <person name="Petrosino J."/>
            <person name="Highlander S."/>
            <person name="Gibbs R."/>
        </authorList>
    </citation>
    <scope>NUCLEOTIDE SEQUENCE [LARGE SCALE GENOMIC DNA]</scope>
    <source>
        <strain evidence="3 4">DSM 10105</strain>
    </source>
</reference>
<gene>
    <name evidence="3" type="ORF">HMPREF0620_1051</name>
</gene>
<dbReference type="PANTHER" id="PTHR42903:SF1">
    <property type="entry name" value="INNER MEMBRANE PROTEIN YCCF"/>
    <property type="match status" value="1"/>
</dbReference>